<feature type="region of interest" description="Disordered" evidence="1">
    <location>
        <begin position="16"/>
        <end position="39"/>
    </location>
</feature>
<name>A0AAV3UZD1_9ALTE</name>
<accession>A0AAV3UZD1</accession>
<feature type="compositionally biased region" description="Basic residues" evidence="1">
    <location>
        <begin position="29"/>
        <end position="39"/>
    </location>
</feature>
<gene>
    <name evidence="2" type="ORF">GCHA_1959</name>
</gene>
<evidence type="ECO:0008006" key="4">
    <source>
        <dbReference type="Google" id="ProtNLM"/>
    </source>
</evidence>
<dbReference type="AlphaFoldDB" id="A0AAV3UZD1"/>
<dbReference type="EMBL" id="BAEM01000029">
    <property type="protein sequence ID" value="GAC09910.1"/>
    <property type="molecule type" value="Genomic_DNA"/>
</dbReference>
<dbReference type="Proteomes" id="UP000006320">
    <property type="component" value="Unassembled WGS sequence"/>
</dbReference>
<proteinExistence type="predicted"/>
<evidence type="ECO:0000313" key="2">
    <source>
        <dbReference type="EMBL" id="GAC09910.1"/>
    </source>
</evidence>
<organism evidence="2 3">
    <name type="scientific">Paraglaciecola chathamensis S18K6</name>
    <dbReference type="NCBI Taxonomy" id="1127672"/>
    <lineage>
        <taxon>Bacteria</taxon>
        <taxon>Pseudomonadati</taxon>
        <taxon>Pseudomonadota</taxon>
        <taxon>Gammaproteobacteria</taxon>
        <taxon>Alteromonadales</taxon>
        <taxon>Alteromonadaceae</taxon>
        <taxon>Paraglaciecola</taxon>
    </lineage>
</organism>
<protein>
    <recommendedName>
        <fullName evidence="4">Transposase</fullName>
    </recommendedName>
</protein>
<evidence type="ECO:0000313" key="3">
    <source>
        <dbReference type="Proteomes" id="UP000006320"/>
    </source>
</evidence>
<reference evidence="2 3" key="1">
    <citation type="journal article" date="2017" name="Antonie Van Leeuwenhoek">
        <title>Rhizobium rhizosphaerae sp. nov., a novel species isolated from rice rhizosphere.</title>
        <authorList>
            <person name="Zhao J.J."/>
            <person name="Zhang J."/>
            <person name="Zhang R.J."/>
            <person name="Zhang C.W."/>
            <person name="Yin H.Q."/>
            <person name="Zhang X.X."/>
        </authorList>
    </citation>
    <scope>NUCLEOTIDE SEQUENCE [LARGE SCALE GENOMIC DNA]</scope>
    <source>
        <strain evidence="2 3">S18K6</strain>
    </source>
</reference>
<comment type="caution">
    <text evidence="2">The sequence shown here is derived from an EMBL/GenBank/DDBJ whole genome shotgun (WGS) entry which is preliminary data.</text>
</comment>
<sequence length="39" mass="4334">MSSFAMNDLALPVASSVSLKHAEKERQKSGKKRKPSYII</sequence>
<evidence type="ECO:0000256" key="1">
    <source>
        <dbReference type="SAM" id="MobiDB-lite"/>
    </source>
</evidence>